<evidence type="ECO:0000313" key="5">
    <source>
        <dbReference type="RefSeq" id="XP_028251797.1"/>
    </source>
</evidence>
<dbReference type="Proteomes" id="UP000515145">
    <property type="component" value="Chromosome 22"/>
</dbReference>
<evidence type="ECO:0000256" key="1">
    <source>
        <dbReference type="ARBA" id="ARBA00004123"/>
    </source>
</evidence>
<evidence type="ECO:0000256" key="3">
    <source>
        <dbReference type="ARBA" id="ARBA00023242"/>
    </source>
</evidence>
<dbReference type="InParanoid" id="A0A6P7HML1"/>
<name>A0A6P7HML1_9TELE</name>
<dbReference type="RefSeq" id="XP_028251797.1">
    <property type="nucleotide sequence ID" value="XM_028395996.1"/>
</dbReference>
<protein>
    <recommendedName>
        <fullName evidence="2">S100P-binding protein</fullName>
    </recommendedName>
</protein>
<dbReference type="PANTHER" id="PTHR14455">
    <property type="entry name" value="ASKOPOS"/>
    <property type="match status" value="1"/>
</dbReference>
<accession>A0A6P7HML1</accession>
<dbReference type="GO" id="GO:0048306">
    <property type="term" value="F:calcium-dependent protein binding"/>
    <property type="evidence" value="ECO:0007669"/>
    <property type="project" value="InterPro"/>
</dbReference>
<dbReference type="GeneID" id="114427780"/>
<keyword evidence="3" id="KW-0539">Nucleus</keyword>
<sequence>MVHPKLDSAAGNLNLGTHPLPLRARSRFQTLKRATKGSTIFRELRQVKTSSVAFFTDADMRTHISSRMVTCDQQIRRSHPYINFKIKVDTCQNKRYLNDYRRNDGYETPSKQPSYPAAVSPDLGCVMDYPSPPARPVAFNELHLERKKRLYVQSVTDHMNERPGAIQGVMAELHNLITHMGEKIPTSSGEQWQHPADFTRKNYHVRSGSTTPMMTLHDWQAKNEITYRRFARVPKIFERSSYRP</sequence>
<reference evidence="4" key="1">
    <citation type="submission" date="2024-06" db="UniProtKB">
        <authorList>
            <consortium name="RefSeq"/>
        </authorList>
    </citation>
    <scope>NUCLEOTIDE SEQUENCE [LARGE SCALE GENOMIC DNA]</scope>
</reference>
<dbReference type="PANTHER" id="PTHR14455:SF0">
    <property type="entry name" value="S100P-BINDING PROTEIN"/>
    <property type="match status" value="1"/>
</dbReference>
<dbReference type="OrthoDB" id="8945510at2759"/>
<dbReference type="AlphaFoldDB" id="A0A6P7HML1"/>
<organism evidence="4 5">
    <name type="scientific">Parambassis ranga</name>
    <name type="common">Indian glassy fish</name>
    <dbReference type="NCBI Taxonomy" id="210632"/>
    <lineage>
        <taxon>Eukaryota</taxon>
        <taxon>Metazoa</taxon>
        <taxon>Chordata</taxon>
        <taxon>Craniata</taxon>
        <taxon>Vertebrata</taxon>
        <taxon>Euteleostomi</taxon>
        <taxon>Actinopterygii</taxon>
        <taxon>Neopterygii</taxon>
        <taxon>Teleostei</taxon>
        <taxon>Neoteleostei</taxon>
        <taxon>Acanthomorphata</taxon>
        <taxon>Ovalentaria</taxon>
        <taxon>Ambassidae</taxon>
        <taxon>Parambassis</taxon>
    </lineage>
</organism>
<dbReference type="GO" id="GO:0005634">
    <property type="term" value="C:nucleus"/>
    <property type="evidence" value="ECO:0007669"/>
    <property type="project" value="UniProtKB-SubCell"/>
</dbReference>
<dbReference type="Pfam" id="PF15427">
    <property type="entry name" value="S100PBPR"/>
    <property type="match status" value="1"/>
</dbReference>
<gene>
    <name evidence="5" type="primary">kop</name>
</gene>
<evidence type="ECO:0000313" key="4">
    <source>
        <dbReference type="Proteomes" id="UP000515145"/>
    </source>
</evidence>
<keyword evidence="4" id="KW-1185">Reference proteome</keyword>
<dbReference type="CTD" id="493632"/>
<comment type="subcellular location">
    <subcellularLocation>
        <location evidence="1">Nucleus</location>
    </subcellularLocation>
</comment>
<proteinExistence type="predicted"/>
<dbReference type="InterPro" id="IPR026097">
    <property type="entry name" value="S100PBP"/>
</dbReference>
<evidence type="ECO:0000256" key="2">
    <source>
        <dbReference type="ARBA" id="ARBA00020595"/>
    </source>
</evidence>
<reference evidence="5" key="2">
    <citation type="submission" date="2025-08" db="UniProtKB">
        <authorList>
            <consortium name="RefSeq"/>
        </authorList>
    </citation>
    <scope>IDENTIFICATION</scope>
</reference>